<comment type="similarity">
    <text evidence="2 6">Belongs to the class-III pyridoxal-phosphate-dependent aminotransferase family.</text>
</comment>
<dbReference type="HOGENOM" id="CLU_016922_10_0_10"/>
<dbReference type="RefSeq" id="WP_013764038.1">
    <property type="nucleotide sequence ID" value="NC_015510.1"/>
</dbReference>
<protein>
    <submittedName>
        <fullName evidence="7">(S)-3-amino-2-methylpropionate transaminase</fullName>
        <ecNumber evidence="7">2.6.1.22</ecNumber>
    </submittedName>
</protein>
<dbReference type="GO" id="GO:0030170">
    <property type="term" value="F:pyridoxal phosphate binding"/>
    <property type="evidence" value="ECO:0007669"/>
    <property type="project" value="InterPro"/>
</dbReference>
<reference key="2">
    <citation type="submission" date="2011-04" db="EMBL/GenBank/DDBJ databases">
        <title>Complete sequence of chromosome of Haliscomenobacter hydrossis DSM 1100.</title>
        <authorList>
            <consortium name="US DOE Joint Genome Institute (JGI-PGF)"/>
            <person name="Lucas S."/>
            <person name="Han J."/>
            <person name="Lapidus A."/>
            <person name="Bruce D."/>
            <person name="Goodwin L."/>
            <person name="Pitluck S."/>
            <person name="Peters L."/>
            <person name="Kyrpides N."/>
            <person name="Mavromatis K."/>
            <person name="Ivanova N."/>
            <person name="Ovchinnikova G."/>
            <person name="Pagani I."/>
            <person name="Daligault H."/>
            <person name="Detter J.C."/>
            <person name="Han C."/>
            <person name="Land M."/>
            <person name="Hauser L."/>
            <person name="Markowitz V."/>
            <person name="Cheng J.-F."/>
            <person name="Hugenholtz P."/>
            <person name="Woyke T."/>
            <person name="Wu D."/>
            <person name="Verbarg S."/>
            <person name="Frueling A."/>
            <person name="Brambilla E."/>
            <person name="Klenk H.-P."/>
            <person name="Eisen J.A."/>
        </authorList>
    </citation>
    <scope>NUCLEOTIDE SEQUENCE</scope>
    <source>
        <strain>DSM 1100</strain>
    </source>
</reference>
<dbReference type="PROSITE" id="PS00600">
    <property type="entry name" value="AA_TRANSFER_CLASS_3"/>
    <property type="match status" value="1"/>
</dbReference>
<dbReference type="EC" id="2.6.1.22" evidence="7"/>
<organism evidence="7 8">
    <name type="scientific">Haliscomenobacter hydrossis (strain ATCC 27775 / DSM 1100 / LMG 10767 / O)</name>
    <dbReference type="NCBI Taxonomy" id="760192"/>
    <lineage>
        <taxon>Bacteria</taxon>
        <taxon>Pseudomonadati</taxon>
        <taxon>Bacteroidota</taxon>
        <taxon>Saprospiria</taxon>
        <taxon>Saprospirales</taxon>
        <taxon>Haliscomenobacteraceae</taxon>
        <taxon>Haliscomenobacter</taxon>
    </lineage>
</organism>
<dbReference type="GO" id="GO:0042802">
    <property type="term" value="F:identical protein binding"/>
    <property type="evidence" value="ECO:0007669"/>
    <property type="project" value="TreeGrafter"/>
</dbReference>
<dbReference type="FunFam" id="3.40.640.10:FF:000013">
    <property type="entry name" value="4-aminobutyrate aminotransferase"/>
    <property type="match status" value="1"/>
</dbReference>
<dbReference type="STRING" id="760192.Halhy_1593"/>
<dbReference type="Proteomes" id="UP000008461">
    <property type="component" value="Chromosome"/>
</dbReference>
<evidence type="ECO:0000313" key="8">
    <source>
        <dbReference type="Proteomes" id="UP000008461"/>
    </source>
</evidence>
<dbReference type="Gene3D" id="3.40.640.10">
    <property type="entry name" value="Type I PLP-dependent aspartate aminotransferase-like (Major domain)"/>
    <property type="match status" value="1"/>
</dbReference>
<dbReference type="InterPro" id="IPR050103">
    <property type="entry name" value="Class-III_PLP-dep_AT"/>
</dbReference>
<evidence type="ECO:0000256" key="3">
    <source>
        <dbReference type="ARBA" id="ARBA00022576"/>
    </source>
</evidence>
<gene>
    <name evidence="7" type="ordered locus">Halhy_1593</name>
</gene>
<dbReference type="OrthoDB" id="730777at2"/>
<comment type="cofactor">
    <cofactor evidence="1">
        <name>pyridoxal 5'-phosphate</name>
        <dbReference type="ChEBI" id="CHEBI:597326"/>
    </cofactor>
</comment>
<evidence type="ECO:0000256" key="1">
    <source>
        <dbReference type="ARBA" id="ARBA00001933"/>
    </source>
</evidence>
<sequence length="429" mass="46522">MTSKELMERRNRVLPKAMYTTSTLNAASAKGAVFYDAEGVEYIDFSGGIGVLNAGHCPTPVSRAIAKQAQTLMHTFFNVLTHEPYVLLAEKLVEILPHGEATKVMFVSTGAEAVENAVKIARQATGRQGIICYTGGFHGRTLMGMSLTSKVSYKTGCGPFAPEIYRLPFPDYYHNGHGQAFDTFVEQELENFKKYLSTVVAPDNVAAVILEPVQGEGGFYIVPPRYLQGLHEICKQHGILLILDEVQSGFGRTGKWAAYEHYGVIPDISTWAKSMGSGIPIAAVMGKAEVMDKALPGTLGGTYAGNPVACAGALASIEYMQQIDINRKGEQVGKTLLNFFNKLKKECPAIGEVRGLGAMVAIELVKNQNPNLPDPDLTKNLVTACAARGLFLISAGVYGNVIRVLCPLVISQPMLKKGLEIMREELLKF</sequence>
<keyword evidence="8" id="KW-1185">Reference proteome</keyword>
<dbReference type="CDD" id="cd00610">
    <property type="entry name" value="OAT_like"/>
    <property type="match status" value="1"/>
</dbReference>
<dbReference type="eggNOG" id="COG0160">
    <property type="taxonomic scope" value="Bacteria"/>
</dbReference>
<dbReference type="InterPro" id="IPR015421">
    <property type="entry name" value="PyrdxlP-dep_Trfase_major"/>
</dbReference>
<dbReference type="PANTHER" id="PTHR11986:SF58">
    <property type="entry name" value="LEUCINE_METHIONINE RACEMASE"/>
    <property type="match status" value="1"/>
</dbReference>
<name>F4KZL4_HALH1</name>
<dbReference type="InterPro" id="IPR015424">
    <property type="entry name" value="PyrdxlP-dep_Trfase"/>
</dbReference>
<proteinExistence type="inferred from homology"/>
<accession>F4KZL4</accession>
<dbReference type="InterPro" id="IPR015422">
    <property type="entry name" value="PyrdxlP-dep_Trfase_small"/>
</dbReference>
<evidence type="ECO:0000256" key="6">
    <source>
        <dbReference type="RuleBase" id="RU003560"/>
    </source>
</evidence>
<dbReference type="PANTHER" id="PTHR11986">
    <property type="entry name" value="AMINOTRANSFERASE CLASS III"/>
    <property type="match status" value="1"/>
</dbReference>
<dbReference type="AlphaFoldDB" id="F4KZL4"/>
<evidence type="ECO:0000313" key="7">
    <source>
        <dbReference type="EMBL" id="AEE49484.1"/>
    </source>
</evidence>
<dbReference type="EMBL" id="CP002691">
    <property type="protein sequence ID" value="AEE49484.1"/>
    <property type="molecule type" value="Genomic_DNA"/>
</dbReference>
<keyword evidence="4 7" id="KW-0808">Transferase</keyword>
<evidence type="ECO:0000256" key="2">
    <source>
        <dbReference type="ARBA" id="ARBA00008954"/>
    </source>
</evidence>
<dbReference type="SUPFAM" id="SSF53383">
    <property type="entry name" value="PLP-dependent transferases"/>
    <property type="match status" value="1"/>
</dbReference>
<dbReference type="Gene3D" id="3.90.1150.10">
    <property type="entry name" value="Aspartate Aminotransferase, domain 1"/>
    <property type="match status" value="1"/>
</dbReference>
<evidence type="ECO:0000256" key="4">
    <source>
        <dbReference type="ARBA" id="ARBA00022679"/>
    </source>
</evidence>
<evidence type="ECO:0000256" key="5">
    <source>
        <dbReference type="ARBA" id="ARBA00022898"/>
    </source>
</evidence>
<keyword evidence="5 6" id="KW-0663">Pyridoxal phosphate</keyword>
<dbReference type="PIRSF" id="PIRSF000521">
    <property type="entry name" value="Transaminase_4ab_Lys_Orn"/>
    <property type="match status" value="1"/>
</dbReference>
<dbReference type="KEGG" id="hhy:Halhy_1593"/>
<dbReference type="Pfam" id="PF00202">
    <property type="entry name" value="Aminotran_3"/>
    <property type="match status" value="1"/>
</dbReference>
<dbReference type="GO" id="GO:0047298">
    <property type="term" value="F:(S)-3-amino-2-methylpropionate transaminase activity"/>
    <property type="evidence" value="ECO:0007669"/>
    <property type="project" value="UniProtKB-EC"/>
</dbReference>
<keyword evidence="3 7" id="KW-0032">Aminotransferase</keyword>
<dbReference type="InterPro" id="IPR005814">
    <property type="entry name" value="Aminotrans_3"/>
</dbReference>
<dbReference type="InterPro" id="IPR049704">
    <property type="entry name" value="Aminotrans_3_PPA_site"/>
</dbReference>
<reference evidence="7 8" key="1">
    <citation type="journal article" date="2011" name="Stand. Genomic Sci.">
        <title>Complete genome sequence of Haliscomenobacter hydrossis type strain (O).</title>
        <authorList>
            <consortium name="US DOE Joint Genome Institute (JGI-PGF)"/>
            <person name="Daligault H."/>
            <person name="Lapidus A."/>
            <person name="Zeytun A."/>
            <person name="Nolan M."/>
            <person name="Lucas S."/>
            <person name="Del Rio T.G."/>
            <person name="Tice H."/>
            <person name="Cheng J.F."/>
            <person name="Tapia R."/>
            <person name="Han C."/>
            <person name="Goodwin L."/>
            <person name="Pitluck S."/>
            <person name="Liolios K."/>
            <person name="Pagani I."/>
            <person name="Ivanova N."/>
            <person name="Huntemann M."/>
            <person name="Mavromatis K."/>
            <person name="Mikhailova N."/>
            <person name="Pati A."/>
            <person name="Chen A."/>
            <person name="Palaniappan K."/>
            <person name="Land M."/>
            <person name="Hauser L."/>
            <person name="Brambilla E.M."/>
            <person name="Rohde M."/>
            <person name="Verbarg S."/>
            <person name="Goker M."/>
            <person name="Bristow J."/>
            <person name="Eisen J.A."/>
            <person name="Markowitz V."/>
            <person name="Hugenholtz P."/>
            <person name="Kyrpides N.C."/>
            <person name="Klenk H.P."/>
            <person name="Woyke T."/>
        </authorList>
    </citation>
    <scope>NUCLEOTIDE SEQUENCE [LARGE SCALE GENOMIC DNA]</scope>
    <source>
        <strain evidence="8">ATCC 27775 / DSM 1100 / LMG 10767 / O</strain>
    </source>
</reference>